<dbReference type="PANTHER" id="PTHR21115">
    <property type="entry name" value="GH06117P-RELATED"/>
    <property type="match status" value="1"/>
</dbReference>
<gene>
    <name evidence="2" type="ORF">KUF71_008566</name>
</gene>
<proteinExistence type="predicted"/>
<dbReference type="Proteomes" id="UP001219518">
    <property type="component" value="Unassembled WGS sequence"/>
</dbReference>
<dbReference type="Pfam" id="PF16013">
    <property type="entry name" value="DUF4781"/>
    <property type="match status" value="1"/>
</dbReference>
<reference evidence="2" key="1">
    <citation type="submission" date="2021-07" db="EMBL/GenBank/DDBJ databases">
        <authorList>
            <person name="Catto M.A."/>
            <person name="Jacobson A."/>
            <person name="Kennedy G."/>
            <person name="Labadie P."/>
            <person name="Hunt B.G."/>
            <person name="Srinivasan R."/>
        </authorList>
    </citation>
    <scope>NUCLEOTIDE SEQUENCE</scope>
    <source>
        <strain evidence="2">PL_HMW_Pooled</strain>
        <tissue evidence="2">Head</tissue>
    </source>
</reference>
<name>A0AAE1HDN6_9NEOP</name>
<reference evidence="2" key="2">
    <citation type="journal article" date="2023" name="BMC Genomics">
        <title>Pest status, molecular evolution, and epigenetic factors derived from the genome assembly of Frankliniella fusca, a thysanopteran phytovirus vector.</title>
        <authorList>
            <person name="Catto M.A."/>
            <person name="Labadie P.E."/>
            <person name="Jacobson A.L."/>
            <person name="Kennedy G.G."/>
            <person name="Srinivasan R."/>
            <person name="Hunt B.G."/>
        </authorList>
    </citation>
    <scope>NUCLEOTIDE SEQUENCE</scope>
    <source>
        <strain evidence="2">PL_HMW_Pooled</strain>
    </source>
</reference>
<dbReference type="AlphaFoldDB" id="A0AAE1HDN6"/>
<evidence type="ECO:0000259" key="1">
    <source>
        <dbReference type="Pfam" id="PF16013"/>
    </source>
</evidence>
<dbReference type="EMBL" id="JAHWGI010000979">
    <property type="protein sequence ID" value="KAK3919439.1"/>
    <property type="molecule type" value="Genomic_DNA"/>
</dbReference>
<accession>A0AAE1HDN6</accession>
<dbReference type="PANTHER" id="PTHR21115:SF0">
    <property type="entry name" value="GH06117P-RELATED"/>
    <property type="match status" value="1"/>
</dbReference>
<protein>
    <submittedName>
        <fullName evidence="2">Mediator of RNA polymerase II transcription subunit 24</fullName>
    </submittedName>
</protein>
<comment type="caution">
    <text evidence="2">The sequence shown here is derived from an EMBL/GenBank/DDBJ whole genome shotgun (WGS) entry which is preliminary data.</text>
</comment>
<feature type="domain" description="DUF4781" evidence="1">
    <location>
        <begin position="140"/>
        <end position="400"/>
    </location>
</feature>
<keyword evidence="3" id="KW-1185">Reference proteome</keyword>
<sequence length="618" mass="68782">MASGEEEDRSAWKDAVMRRQQNYFQCLGDRQFDLYRRRLPTICNLLSFGPCKCHDGDGFYTNNAEINVLRKKIGFAVFRSPGETPSKGNGYTGYPKKHLRVIENILKQILELQKGDEICMSVVFVSLNIQGTDGNVVDFPVFRVPKQEGKNDSCDSFVDFQGRLYQSWDNFILKNKLPKAFWCYPKNGMYSKCSEGQVELCFGYTPTSKLGQRVLKTVDTTASILSVGVGAGAFFPPTAIPCAVACGTIALYSMVRGSCELADRGKHRQSLNDREAIVQWLSLAGSALSIGSSGGTIALKTMAKEGKVVSDLVCKIVDGVNGSSMLVNGACIVESGLSIIEAEERNTLQCFQFIASVLFFAHSVVNFKTAKALVNDNQTNEISVLLKSNVEKGSKVKTLSHIFNEPDFMSDISLNQTGAINSEMAHEAQIFTAIKQLLNNLGVSDLYKLLNMLEQLCNRWENGRYFMRAVYIVLDILKCRDVETASKILNELVELGKEFCRSRESPNDEESIESLSDIEFIPSCINRVLGSQPDEEVYHFPEDHRAWGSCGELEADEYLVIAQNVFGLANVPAANIDHKCGIACVHFKHVGYVKITSCIEDQKIIIRKFESSTEYYNT</sequence>
<evidence type="ECO:0000313" key="2">
    <source>
        <dbReference type="EMBL" id="KAK3919439.1"/>
    </source>
</evidence>
<evidence type="ECO:0000313" key="3">
    <source>
        <dbReference type="Proteomes" id="UP001219518"/>
    </source>
</evidence>
<organism evidence="2 3">
    <name type="scientific">Frankliniella fusca</name>
    <dbReference type="NCBI Taxonomy" id="407009"/>
    <lineage>
        <taxon>Eukaryota</taxon>
        <taxon>Metazoa</taxon>
        <taxon>Ecdysozoa</taxon>
        <taxon>Arthropoda</taxon>
        <taxon>Hexapoda</taxon>
        <taxon>Insecta</taxon>
        <taxon>Pterygota</taxon>
        <taxon>Neoptera</taxon>
        <taxon>Paraneoptera</taxon>
        <taxon>Thysanoptera</taxon>
        <taxon>Terebrantia</taxon>
        <taxon>Thripoidea</taxon>
        <taxon>Thripidae</taxon>
        <taxon>Frankliniella</taxon>
    </lineage>
</organism>
<dbReference type="InterPro" id="IPR031962">
    <property type="entry name" value="DUF4781"/>
</dbReference>